<proteinExistence type="predicted"/>
<feature type="domain" description="GGDEF" evidence="3">
    <location>
        <begin position="68"/>
        <end position="200"/>
    </location>
</feature>
<organism evidence="4 5">
    <name type="scientific">Lysobacter firmicutimachus</name>
    <dbReference type="NCBI Taxonomy" id="1792846"/>
    <lineage>
        <taxon>Bacteria</taxon>
        <taxon>Pseudomonadati</taxon>
        <taxon>Pseudomonadota</taxon>
        <taxon>Gammaproteobacteria</taxon>
        <taxon>Lysobacterales</taxon>
        <taxon>Lysobacteraceae</taxon>
        <taxon>Lysobacter</taxon>
    </lineage>
</organism>
<dbReference type="PROSITE" id="PS50887">
    <property type="entry name" value="GGDEF"/>
    <property type="match status" value="1"/>
</dbReference>
<dbReference type="InterPro" id="IPR050469">
    <property type="entry name" value="Diguanylate_Cyclase"/>
</dbReference>
<gene>
    <name evidence="4" type="ORF">V2J18_04145</name>
</gene>
<comment type="caution">
    <text evidence="4">The sequence shown here is derived from an EMBL/GenBank/DDBJ whole genome shotgun (WGS) entry which is preliminary data.</text>
</comment>
<accession>A0ABU8CYL2</accession>
<keyword evidence="4" id="KW-0808">Transferase</keyword>
<dbReference type="Proteomes" id="UP001387215">
    <property type="component" value="Unassembled WGS sequence"/>
</dbReference>
<dbReference type="InterPro" id="IPR000160">
    <property type="entry name" value="GGDEF_dom"/>
</dbReference>
<dbReference type="SMART" id="SM00267">
    <property type="entry name" value="GGDEF"/>
    <property type="match status" value="1"/>
</dbReference>
<dbReference type="RefSeq" id="WP_336133056.1">
    <property type="nucleotide sequence ID" value="NZ_JBANDL010000002.1"/>
</dbReference>
<dbReference type="Gene3D" id="3.30.70.270">
    <property type="match status" value="1"/>
</dbReference>
<dbReference type="GO" id="GO:0052621">
    <property type="term" value="F:diguanylate cyclase activity"/>
    <property type="evidence" value="ECO:0007669"/>
    <property type="project" value="UniProtKB-EC"/>
</dbReference>
<evidence type="ECO:0000256" key="2">
    <source>
        <dbReference type="ARBA" id="ARBA00034247"/>
    </source>
</evidence>
<evidence type="ECO:0000313" key="5">
    <source>
        <dbReference type="Proteomes" id="UP001387215"/>
    </source>
</evidence>
<dbReference type="PANTHER" id="PTHR45138">
    <property type="entry name" value="REGULATORY COMPONENTS OF SENSORY TRANSDUCTION SYSTEM"/>
    <property type="match status" value="1"/>
</dbReference>
<sequence>MQFAYPASLTVGGLGLLAGLSLKLYQLSRDRDAARHRATYDGLTGGLSRAAMEDSLQSAVASAHGNGVPLSAVFIDVDRFKKINDDFGHAVGDEVLRIVSLRMRNRLRADDLCGRFGGDEMVVVFVGAPLAEATKRAEQLRSSITDSPLSIGGQIIPISLSMGVAQLRPGESYQDLLKRADSALYASKEAGRGRVTAHDAVTGVLL</sequence>
<dbReference type="Pfam" id="PF00990">
    <property type="entry name" value="GGDEF"/>
    <property type="match status" value="1"/>
</dbReference>
<evidence type="ECO:0000259" key="3">
    <source>
        <dbReference type="PROSITE" id="PS50887"/>
    </source>
</evidence>
<reference evidence="4 5" key="1">
    <citation type="submission" date="2024-02" db="EMBL/GenBank/DDBJ databases">
        <title>Lysobacter Genome Sequencing and Mining.</title>
        <authorList>
            <person name="Bierman J."/>
            <person name="Walker M.C."/>
        </authorList>
    </citation>
    <scope>NUCLEOTIDE SEQUENCE [LARGE SCALE GENOMIC DNA]</scope>
    <source>
        <strain evidence="4 5">PB6250</strain>
    </source>
</reference>
<dbReference type="InterPro" id="IPR029787">
    <property type="entry name" value="Nucleotide_cyclase"/>
</dbReference>
<protein>
    <recommendedName>
        <fullName evidence="1">diguanylate cyclase</fullName>
        <ecNumber evidence="1">2.7.7.65</ecNumber>
    </recommendedName>
</protein>
<evidence type="ECO:0000313" key="4">
    <source>
        <dbReference type="EMBL" id="MEI2453867.1"/>
    </source>
</evidence>
<keyword evidence="5" id="KW-1185">Reference proteome</keyword>
<evidence type="ECO:0000256" key="1">
    <source>
        <dbReference type="ARBA" id="ARBA00012528"/>
    </source>
</evidence>
<keyword evidence="4" id="KW-0548">Nucleotidyltransferase</keyword>
<dbReference type="CDD" id="cd01949">
    <property type="entry name" value="GGDEF"/>
    <property type="match status" value="1"/>
</dbReference>
<comment type="catalytic activity">
    <reaction evidence="2">
        <text>2 GTP = 3',3'-c-di-GMP + 2 diphosphate</text>
        <dbReference type="Rhea" id="RHEA:24898"/>
        <dbReference type="ChEBI" id="CHEBI:33019"/>
        <dbReference type="ChEBI" id="CHEBI:37565"/>
        <dbReference type="ChEBI" id="CHEBI:58805"/>
        <dbReference type="EC" id="2.7.7.65"/>
    </reaction>
</comment>
<dbReference type="PANTHER" id="PTHR45138:SF9">
    <property type="entry name" value="DIGUANYLATE CYCLASE DGCM-RELATED"/>
    <property type="match status" value="1"/>
</dbReference>
<dbReference type="EC" id="2.7.7.65" evidence="1"/>
<dbReference type="SUPFAM" id="SSF55073">
    <property type="entry name" value="Nucleotide cyclase"/>
    <property type="match status" value="1"/>
</dbReference>
<dbReference type="InterPro" id="IPR043128">
    <property type="entry name" value="Rev_trsase/Diguanyl_cyclase"/>
</dbReference>
<dbReference type="NCBIfam" id="TIGR00254">
    <property type="entry name" value="GGDEF"/>
    <property type="match status" value="1"/>
</dbReference>
<name>A0ABU8CYL2_9GAMM</name>
<dbReference type="EMBL" id="JBANDL010000002">
    <property type="protein sequence ID" value="MEI2453867.1"/>
    <property type="molecule type" value="Genomic_DNA"/>
</dbReference>